<proteinExistence type="predicted"/>
<evidence type="ECO:0000313" key="4">
    <source>
        <dbReference type="Proteomes" id="UP000008493"/>
    </source>
</evidence>
<gene>
    <name evidence="3" type="ORF">AGABI1DRAFT_132608</name>
</gene>
<evidence type="ECO:0000259" key="2">
    <source>
        <dbReference type="Pfam" id="PF20151"/>
    </source>
</evidence>
<dbReference type="InterPro" id="IPR045340">
    <property type="entry name" value="DUF6533"/>
</dbReference>
<evidence type="ECO:0000256" key="1">
    <source>
        <dbReference type="SAM" id="Phobius"/>
    </source>
</evidence>
<dbReference type="Proteomes" id="UP000008493">
    <property type="component" value="Unassembled WGS sequence"/>
</dbReference>
<dbReference type="KEGG" id="abp:AGABI1DRAFT132608"/>
<keyword evidence="1" id="KW-0812">Transmembrane</keyword>
<dbReference type="OMA" id="TICIRTK"/>
<feature type="transmembrane region" description="Helical" evidence="1">
    <location>
        <begin position="207"/>
        <end position="226"/>
    </location>
</feature>
<dbReference type="OrthoDB" id="3341843at2759"/>
<sequence>MKTHDPDWPNSGLFRSQVFCLISVSILLYDHSCTIDKEVNLIWKKGIKSLSTVLFVANRYLPYIYVFSALEQYWTISPSQEACRQRDIWNDVLIAISLATSEFILALRTWAIWNQCRRVLVTLIVAALIKVPFLILVLYNLLKRIQYMDLSTGGTICIRTKPLIWETLSFVIIVVMETLIAGLTMVKAVEAKGSSSEWYFKIHYMGIIYYVYNLMVAIFNVVGTLLFDNMSITSFSVLQGVFQSVLCSRVIFLAREPSEVGMVFSTSFLPTNQYVFNALSGYATKIDHFAWNQLSIVDP</sequence>
<keyword evidence="1" id="KW-1133">Transmembrane helix</keyword>
<feature type="domain" description="DUF6533" evidence="2">
    <location>
        <begin position="19"/>
        <end position="62"/>
    </location>
</feature>
<dbReference type="RefSeq" id="XP_007334299.1">
    <property type="nucleotide sequence ID" value="XM_007334237.1"/>
</dbReference>
<feature type="transmembrane region" description="Helical" evidence="1">
    <location>
        <begin position="119"/>
        <end position="142"/>
    </location>
</feature>
<keyword evidence="4" id="KW-1185">Reference proteome</keyword>
<dbReference type="GeneID" id="18827729"/>
<accession>K5XKQ9</accession>
<keyword evidence="1" id="KW-0472">Membrane</keyword>
<evidence type="ECO:0000313" key="3">
    <source>
        <dbReference type="EMBL" id="EKM75070.1"/>
    </source>
</evidence>
<feature type="transmembrane region" description="Helical" evidence="1">
    <location>
        <begin position="88"/>
        <end position="107"/>
    </location>
</feature>
<reference evidence="4" key="1">
    <citation type="journal article" date="2012" name="Proc. Natl. Acad. Sci. U.S.A.">
        <title>Genome sequence of the button mushroom Agaricus bisporus reveals mechanisms governing adaptation to a humic-rich ecological niche.</title>
        <authorList>
            <person name="Morin E."/>
            <person name="Kohler A."/>
            <person name="Baker A.R."/>
            <person name="Foulongne-Oriol M."/>
            <person name="Lombard V."/>
            <person name="Nagy L.G."/>
            <person name="Ohm R.A."/>
            <person name="Patyshakuliyeva A."/>
            <person name="Brun A."/>
            <person name="Aerts A.L."/>
            <person name="Bailey A.M."/>
            <person name="Billette C."/>
            <person name="Coutinho P.M."/>
            <person name="Deakin G."/>
            <person name="Doddapaneni H."/>
            <person name="Floudas D."/>
            <person name="Grimwood J."/>
            <person name="Hilden K."/>
            <person name="Kuees U."/>
            <person name="LaButti K.M."/>
            <person name="Lapidus A."/>
            <person name="Lindquist E.A."/>
            <person name="Lucas S.M."/>
            <person name="Murat C."/>
            <person name="Riley R.W."/>
            <person name="Salamov A.A."/>
            <person name="Schmutz J."/>
            <person name="Subramanian V."/>
            <person name="Woesten H.A.B."/>
            <person name="Xu J."/>
            <person name="Eastwood D.C."/>
            <person name="Foster G.D."/>
            <person name="Sonnenberg A.S."/>
            <person name="Cullen D."/>
            <person name="de Vries R.P."/>
            <person name="Lundell T."/>
            <person name="Hibbett D.S."/>
            <person name="Henrissat B."/>
            <person name="Burton K.S."/>
            <person name="Kerrigan R.W."/>
            <person name="Challen M.P."/>
            <person name="Grigoriev I.V."/>
            <person name="Martin F."/>
        </authorList>
    </citation>
    <scope>NUCLEOTIDE SEQUENCE [LARGE SCALE GENOMIC DNA]</scope>
    <source>
        <strain evidence="4">JB137-S8 / ATCC MYA-4627 / FGSC 10392</strain>
    </source>
</reference>
<dbReference type="EMBL" id="JH971420">
    <property type="protein sequence ID" value="EKM75070.1"/>
    <property type="molecule type" value="Genomic_DNA"/>
</dbReference>
<feature type="transmembrane region" description="Helical" evidence="1">
    <location>
        <begin position="162"/>
        <end position="186"/>
    </location>
</feature>
<dbReference type="HOGENOM" id="CLU_035509_11_0_1"/>
<dbReference type="InParanoid" id="K5XKQ9"/>
<organism evidence="3 4">
    <name type="scientific">Agaricus bisporus var. burnettii (strain JB137-S8 / ATCC MYA-4627 / FGSC 10392)</name>
    <name type="common">White button mushroom</name>
    <dbReference type="NCBI Taxonomy" id="597362"/>
    <lineage>
        <taxon>Eukaryota</taxon>
        <taxon>Fungi</taxon>
        <taxon>Dikarya</taxon>
        <taxon>Basidiomycota</taxon>
        <taxon>Agaricomycotina</taxon>
        <taxon>Agaricomycetes</taxon>
        <taxon>Agaricomycetidae</taxon>
        <taxon>Agaricales</taxon>
        <taxon>Agaricineae</taxon>
        <taxon>Agaricaceae</taxon>
        <taxon>Agaricus</taxon>
    </lineage>
</organism>
<protein>
    <recommendedName>
        <fullName evidence="2">DUF6533 domain-containing protein</fullName>
    </recommendedName>
</protein>
<name>K5XKQ9_AGABU</name>
<dbReference type="AlphaFoldDB" id="K5XKQ9"/>
<dbReference type="Pfam" id="PF20151">
    <property type="entry name" value="DUF6533"/>
    <property type="match status" value="1"/>
</dbReference>